<evidence type="ECO:0000313" key="7">
    <source>
        <dbReference type="EMBL" id="CAF0745403.1"/>
    </source>
</evidence>
<keyword evidence="5" id="KW-0325">Glycoprotein</keyword>
<dbReference type="InterPro" id="IPR025155">
    <property type="entry name" value="WxxW_domain"/>
</dbReference>
<evidence type="ECO:0000259" key="6">
    <source>
        <dbReference type="PROSITE" id="PS50240"/>
    </source>
</evidence>
<dbReference type="CDD" id="cd00190">
    <property type="entry name" value="Tryp_SPc"/>
    <property type="match status" value="1"/>
</dbReference>
<dbReference type="InterPro" id="IPR001254">
    <property type="entry name" value="Trypsin_dom"/>
</dbReference>
<dbReference type="InterPro" id="IPR018114">
    <property type="entry name" value="TRYPSIN_HIS"/>
</dbReference>
<dbReference type="EMBL" id="CAJNOK010000327">
    <property type="protein sequence ID" value="CAF0745403.1"/>
    <property type="molecule type" value="Genomic_DNA"/>
</dbReference>
<organism evidence="8 11">
    <name type="scientific">Didymodactylos carnosus</name>
    <dbReference type="NCBI Taxonomy" id="1234261"/>
    <lineage>
        <taxon>Eukaryota</taxon>
        <taxon>Metazoa</taxon>
        <taxon>Spiralia</taxon>
        <taxon>Gnathifera</taxon>
        <taxon>Rotifera</taxon>
        <taxon>Eurotatoria</taxon>
        <taxon>Bdelloidea</taxon>
        <taxon>Philodinida</taxon>
        <taxon>Philodinidae</taxon>
        <taxon>Didymodactylos</taxon>
    </lineage>
</organism>
<dbReference type="EMBL" id="CAJOBC010000323">
    <property type="protein sequence ID" value="CAF3571497.1"/>
    <property type="molecule type" value="Genomic_DNA"/>
</dbReference>
<dbReference type="GO" id="GO:0006508">
    <property type="term" value="P:proteolysis"/>
    <property type="evidence" value="ECO:0007669"/>
    <property type="project" value="InterPro"/>
</dbReference>
<keyword evidence="4" id="KW-1015">Disulfide bond</keyword>
<dbReference type="InterPro" id="IPR043504">
    <property type="entry name" value="Peptidase_S1_PA_chymotrypsin"/>
</dbReference>
<dbReference type="PROSITE" id="PS50240">
    <property type="entry name" value="TRYPSIN_DOM"/>
    <property type="match status" value="1"/>
</dbReference>
<dbReference type="GO" id="GO:0005576">
    <property type="term" value="C:extracellular region"/>
    <property type="evidence" value="ECO:0007669"/>
    <property type="project" value="UniProtKB-SubCell"/>
</dbReference>
<gene>
    <name evidence="8" type="ORF">GPM918_LOCUS2817</name>
    <name evidence="7" type="ORF">OVA965_LOCUS1690</name>
    <name evidence="10" type="ORF">SRO942_LOCUS2817</name>
    <name evidence="9" type="ORF">TMI583_LOCUS1690</name>
</gene>
<dbReference type="Proteomes" id="UP000663829">
    <property type="component" value="Unassembled WGS sequence"/>
</dbReference>
<keyword evidence="3" id="KW-0732">Signal</keyword>
<accession>A0A813RZU5</accession>
<dbReference type="PANTHER" id="PTHR24252">
    <property type="entry name" value="ACROSIN-RELATED"/>
    <property type="match status" value="1"/>
</dbReference>
<dbReference type="Pfam" id="PF00089">
    <property type="entry name" value="Trypsin"/>
    <property type="match status" value="1"/>
</dbReference>
<dbReference type="Proteomes" id="UP000677228">
    <property type="component" value="Unassembled WGS sequence"/>
</dbReference>
<sequence>METYQTQLLLDNIACDIARAQWSIWFNTQNPFSFNGNDMEDLKQIQQQYPNTVCDNPITVEYAYENIKDSFYHTVVNLNGLFCSGTFISPCPDYRIRFCCMKNVERQQCGATYNSPMVMNHLRIINGIEAIPHSWPWAVTLEYRGKHECGGVIIDQYHILTAAHCLGDPNDLTNYKAKVGVHHRQFSGQLYSISQLIIHPLYDENQWTKQNDIGIIKLAQPIVWSATVQPICLTEKTLAPPLGKTVFVAGWGNTIDGPADSSSDILLQARLRIVNDCSITCQGDSGGGLFYNENGIWYVAGIVSYALGCGNFPTVFTRTSAYLDWIQTMIR</sequence>
<dbReference type="Pfam" id="PF13330">
    <property type="entry name" value="Mucin2_WxxW"/>
    <property type="match status" value="1"/>
</dbReference>
<dbReference type="Gene3D" id="2.40.10.10">
    <property type="entry name" value="Trypsin-like serine proteases"/>
    <property type="match status" value="1"/>
</dbReference>
<keyword evidence="11" id="KW-1185">Reference proteome</keyword>
<comment type="caution">
    <text evidence="8">The sequence shown here is derived from an EMBL/GenBank/DDBJ whole genome shotgun (WGS) entry which is preliminary data.</text>
</comment>
<dbReference type="InterPro" id="IPR001314">
    <property type="entry name" value="Peptidase_S1A"/>
</dbReference>
<evidence type="ECO:0000256" key="1">
    <source>
        <dbReference type="ARBA" id="ARBA00004613"/>
    </source>
</evidence>
<dbReference type="SUPFAM" id="SSF50494">
    <property type="entry name" value="Trypsin-like serine proteases"/>
    <property type="match status" value="1"/>
</dbReference>
<dbReference type="EMBL" id="CAJNOQ010000323">
    <property type="protein sequence ID" value="CAF0787487.1"/>
    <property type="molecule type" value="Genomic_DNA"/>
</dbReference>
<evidence type="ECO:0000256" key="5">
    <source>
        <dbReference type="ARBA" id="ARBA00023180"/>
    </source>
</evidence>
<dbReference type="PROSITE" id="PS00134">
    <property type="entry name" value="TRYPSIN_HIS"/>
    <property type="match status" value="1"/>
</dbReference>
<evidence type="ECO:0000313" key="8">
    <source>
        <dbReference type="EMBL" id="CAF0787487.1"/>
    </source>
</evidence>
<reference evidence="8" key="1">
    <citation type="submission" date="2021-02" db="EMBL/GenBank/DDBJ databases">
        <authorList>
            <person name="Nowell W R."/>
        </authorList>
    </citation>
    <scope>NUCLEOTIDE SEQUENCE</scope>
</reference>
<dbReference type="Proteomes" id="UP000682733">
    <property type="component" value="Unassembled WGS sequence"/>
</dbReference>
<dbReference type="PANTHER" id="PTHR24252:SF7">
    <property type="entry name" value="HYALIN"/>
    <property type="match status" value="1"/>
</dbReference>
<comment type="subcellular location">
    <subcellularLocation>
        <location evidence="1">Secreted</location>
    </subcellularLocation>
</comment>
<dbReference type="EMBL" id="CAJOBA010000327">
    <property type="protein sequence ID" value="CAF3523324.1"/>
    <property type="molecule type" value="Genomic_DNA"/>
</dbReference>
<dbReference type="SMART" id="SM00020">
    <property type="entry name" value="Tryp_SPc"/>
    <property type="match status" value="1"/>
</dbReference>
<proteinExistence type="predicted"/>
<dbReference type="InterPro" id="IPR009003">
    <property type="entry name" value="Peptidase_S1_PA"/>
</dbReference>
<dbReference type="Proteomes" id="UP000681722">
    <property type="component" value="Unassembled WGS sequence"/>
</dbReference>
<dbReference type="AlphaFoldDB" id="A0A813RZU5"/>
<name>A0A813RZU5_9BILA</name>
<evidence type="ECO:0000313" key="10">
    <source>
        <dbReference type="EMBL" id="CAF3571497.1"/>
    </source>
</evidence>
<feature type="domain" description="Peptidase S1" evidence="6">
    <location>
        <begin position="124"/>
        <end position="331"/>
    </location>
</feature>
<keyword evidence="2" id="KW-0964">Secreted</keyword>
<dbReference type="OrthoDB" id="5918597at2759"/>
<evidence type="ECO:0000256" key="4">
    <source>
        <dbReference type="ARBA" id="ARBA00023157"/>
    </source>
</evidence>
<dbReference type="GO" id="GO:0004252">
    <property type="term" value="F:serine-type endopeptidase activity"/>
    <property type="evidence" value="ECO:0007669"/>
    <property type="project" value="InterPro"/>
</dbReference>
<evidence type="ECO:0000313" key="11">
    <source>
        <dbReference type="Proteomes" id="UP000663829"/>
    </source>
</evidence>
<dbReference type="PRINTS" id="PR00722">
    <property type="entry name" value="CHYMOTRYPSIN"/>
</dbReference>
<evidence type="ECO:0000256" key="3">
    <source>
        <dbReference type="ARBA" id="ARBA00022729"/>
    </source>
</evidence>
<evidence type="ECO:0000256" key="2">
    <source>
        <dbReference type="ARBA" id="ARBA00022525"/>
    </source>
</evidence>
<protein>
    <recommendedName>
        <fullName evidence="6">Peptidase S1 domain-containing protein</fullName>
    </recommendedName>
</protein>
<evidence type="ECO:0000313" key="9">
    <source>
        <dbReference type="EMBL" id="CAF3523324.1"/>
    </source>
</evidence>
<dbReference type="FunFam" id="2.40.10.10:FF:000068">
    <property type="entry name" value="transmembrane protease serine 2"/>
    <property type="match status" value="1"/>
</dbReference>